<feature type="domain" description="DUF7137" evidence="4">
    <location>
        <begin position="120"/>
        <end position="257"/>
    </location>
</feature>
<dbReference type="InterPro" id="IPR055561">
    <property type="entry name" value="DUF7137"/>
</dbReference>
<name>A0AAN6TJF0_9PEZI</name>
<feature type="compositionally biased region" description="Polar residues" evidence="1">
    <location>
        <begin position="107"/>
        <end position="118"/>
    </location>
</feature>
<dbReference type="PANTHER" id="PTHR42028">
    <property type="entry name" value="CHROMOSOME 1, WHOLE GENOME SHOTGUN SEQUENCE"/>
    <property type="match status" value="1"/>
</dbReference>
<dbReference type="RefSeq" id="XP_064672585.1">
    <property type="nucleotide sequence ID" value="XM_064812566.1"/>
</dbReference>
<evidence type="ECO:0000313" key="6">
    <source>
        <dbReference type="Proteomes" id="UP001302812"/>
    </source>
</evidence>
<dbReference type="EMBL" id="MU853335">
    <property type="protein sequence ID" value="KAK4115015.1"/>
    <property type="molecule type" value="Genomic_DNA"/>
</dbReference>
<dbReference type="GeneID" id="89936691"/>
<dbReference type="Proteomes" id="UP001302812">
    <property type="component" value="Unassembled WGS sequence"/>
</dbReference>
<protein>
    <recommendedName>
        <fullName evidence="4">DUF7137 domain-containing protein</fullName>
    </recommendedName>
</protein>
<dbReference type="PANTHER" id="PTHR42028:SF1">
    <property type="entry name" value="YALI0E30657P"/>
    <property type="match status" value="1"/>
</dbReference>
<proteinExistence type="predicted"/>
<sequence length="296" mass="31112">MKSPLSAGHLAVALLSLTPSVSALSWPRWLPELDTLVVRQDDSSDSGSVTPTPTATASQSSEGDEGTVTSTSTRGRNTPVTTNLNTGGITQTGTASGTARATGNSTRASTTKHATFNPQDPAGGITMVTPAATAGLQLYKLGDNVTWAWNYTSLQATPTAIDVLISNTRVAQPWTLTQNMSWAEVQSYTWDTNSYTQLEQVVATPLLTDMYTLIVYDADSEMTATPEAGYLAPYSGFSFGLYAKQEYHDTGDGWQCASCSGAMGGMDSRALGTALAMSAVTVLTFTWFVAGLGASL</sequence>
<feature type="signal peptide" evidence="3">
    <location>
        <begin position="1"/>
        <end position="23"/>
    </location>
</feature>
<keyword evidence="2" id="KW-0472">Membrane</keyword>
<feature type="compositionally biased region" description="Low complexity" evidence="1">
    <location>
        <begin position="91"/>
        <end position="106"/>
    </location>
</feature>
<evidence type="ECO:0000256" key="2">
    <source>
        <dbReference type="SAM" id="Phobius"/>
    </source>
</evidence>
<evidence type="ECO:0000256" key="3">
    <source>
        <dbReference type="SAM" id="SignalP"/>
    </source>
</evidence>
<reference evidence="5" key="1">
    <citation type="journal article" date="2023" name="Mol. Phylogenet. Evol.">
        <title>Genome-scale phylogeny and comparative genomics of the fungal order Sordariales.</title>
        <authorList>
            <person name="Hensen N."/>
            <person name="Bonometti L."/>
            <person name="Westerberg I."/>
            <person name="Brannstrom I.O."/>
            <person name="Guillou S."/>
            <person name="Cros-Aarteil S."/>
            <person name="Calhoun S."/>
            <person name="Haridas S."/>
            <person name="Kuo A."/>
            <person name="Mondo S."/>
            <person name="Pangilinan J."/>
            <person name="Riley R."/>
            <person name="LaButti K."/>
            <person name="Andreopoulos B."/>
            <person name="Lipzen A."/>
            <person name="Chen C."/>
            <person name="Yan M."/>
            <person name="Daum C."/>
            <person name="Ng V."/>
            <person name="Clum A."/>
            <person name="Steindorff A."/>
            <person name="Ohm R.A."/>
            <person name="Martin F."/>
            <person name="Silar P."/>
            <person name="Natvig D.O."/>
            <person name="Lalanne C."/>
            <person name="Gautier V."/>
            <person name="Ament-Velasquez S.L."/>
            <person name="Kruys A."/>
            <person name="Hutchinson M.I."/>
            <person name="Powell A.J."/>
            <person name="Barry K."/>
            <person name="Miller A.N."/>
            <person name="Grigoriev I.V."/>
            <person name="Debuchy R."/>
            <person name="Gladieux P."/>
            <person name="Hiltunen Thoren M."/>
            <person name="Johannesson H."/>
        </authorList>
    </citation>
    <scope>NUCLEOTIDE SEQUENCE</scope>
    <source>
        <strain evidence="5">CBS 508.74</strain>
    </source>
</reference>
<feature type="compositionally biased region" description="Polar residues" evidence="1">
    <location>
        <begin position="67"/>
        <end position="89"/>
    </location>
</feature>
<feature type="chain" id="PRO_5042960565" description="DUF7137 domain-containing protein" evidence="3">
    <location>
        <begin position="24"/>
        <end position="296"/>
    </location>
</feature>
<evidence type="ECO:0000259" key="4">
    <source>
        <dbReference type="Pfam" id="PF23585"/>
    </source>
</evidence>
<dbReference type="Pfam" id="PF23585">
    <property type="entry name" value="DUF7137"/>
    <property type="match status" value="1"/>
</dbReference>
<keyword evidence="3" id="KW-0732">Signal</keyword>
<keyword evidence="2" id="KW-1133">Transmembrane helix</keyword>
<keyword evidence="2" id="KW-0812">Transmembrane</keyword>
<evidence type="ECO:0000256" key="1">
    <source>
        <dbReference type="SAM" id="MobiDB-lite"/>
    </source>
</evidence>
<feature type="region of interest" description="Disordered" evidence="1">
    <location>
        <begin position="41"/>
        <end position="122"/>
    </location>
</feature>
<dbReference type="AlphaFoldDB" id="A0AAN6TJF0"/>
<gene>
    <name evidence="5" type="ORF">N656DRAFT_726017</name>
</gene>
<organism evidence="5 6">
    <name type="scientific">Canariomyces notabilis</name>
    <dbReference type="NCBI Taxonomy" id="2074819"/>
    <lineage>
        <taxon>Eukaryota</taxon>
        <taxon>Fungi</taxon>
        <taxon>Dikarya</taxon>
        <taxon>Ascomycota</taxon>
        <taxon>Pezizomycotina</taxon>
        <taxon>Sordariomycetes</taxon>
        <taxon>Sordariomycetidae</taxon>
        <taxon>Sordariales</taxon>
        <taxon>Chaetomiaceae</taxon>
        <taxon>Canariomyces</taxon>
    </lineage>
</organism>
<evidence type="ECO:0000313" key="5">
    <source>
        <dbReference type="EMBL" id="KAK4115015.1"/>
    </source>
</evidence>
<accession>A0AAN6TJF0</accession>
<feature type="transmembrane region" description="Helical" evidence="2">
    <location>
        <begin position="270"/>
        <end position="294"/>
    </location>
</feature>
<keyword evidence="6" id="KW-1185">Reference proteome</keyword>
<reference evidence="5" key="2">
    <citation type="submission" date="2023-05" db="EMBL/GenBank/DDBJ databases">
        <authorList>
            <consortium name="Lawrence Berkeley National Laboratory"/>
            <person name="Steindorff A."/>
            <person name="Hensen N."/>
            <person name="Bonometti L."/>
            <person name="Westerberg I."/>
            <person name="Brannstrom I.O."/>
            <person name="Guillou S."/>
            <person name="Cros-Aarteil S."/>
            <person name="Calhoun S."/>
            <person name="Haridas S."/>
            <person name="Kuo A."/>
            <person name="Mondo S."/>
            <person name="Pangilinan J."/>
            <person name="Riley R."/>
            <person name="Labutti K."/>
            <person name="Andreopoulos B."/>
            <person name="Lipzen A."/>
            <person name="Chen C."/>
            <person name="Yanf M."/>
            <person name="Daum C."/>
            <person name="Ng V."/>
            <person name="Clum A."/>
            <person name="Ohm R."/>
            <person name="Martin F."/>
            <person name="Silar P."/>
            <person name="Natvig D."/>
            <person name="Lalanne C."/>
            <person name="Gautier V."/>
            <person name="Ament-Velasquez S.L."/>
            <person name="Kruys A."/>
            <person name="Hutchinson M.I."/>
            <person name="Powell A.J."/>
            <person name="Barry K."/>
            <person name="Miller A.N."/>
            <person name="Grigoriev I.V."/>
            <person name="Debuchy R."/>
            <person name="Gladieux P."/>
            <person name="Thoren M.H."/>
            <person name="Johannesson H."/>
        </authorList>
    </citation>
    <scope>NUCLEOTIDE SEQUENCE</scope>
    <source>
        <strain evidence="5">CBS 508.74</strain>
    </source>
</reference>
<comment type="caution">
    <text evidence="5">The sequence shown here is derived from an EMBL/GenBank/DDBJ whole genome shotgun (WGS) entry which is preliminary data.</text>
</comment>